<dbReference type="AlphaFoldDB" id="A0A0N7L3M5"/>
<proteinExistence type="predicted"/>
<accession>A0A0N7L3M5</accession>
<reference evidence="2" key="1">
    <citation type="submission" date="2014-09" db="EMBL/GenBank/DDBJ databases">
        <authorList>
            <person name="Sharma Rahul"/>
            <person name="Thines Marco"/>
        </authorList>
    </citation>
    <scope>NUCLEOTIDE SEQUENCE [LARGE SCALE GENOMIC DNA]</scope>
</reference>
<evidence type="ECO:0000313" key="2">
    <source>
        <dbReference type="Proteomes" id="UP000054928"/>
    </source>
</evidence>
<evidence type="ECO:0000313" key="1">
    <source>
        <dbReference type="EMBL" id="CEG36291.1"/>
    </source>
</evidence>
<dbReference type="RefSeq" id="XP_024572660.1">
    <property type="nucleotide sequence ID" value="XM_024719179.1"/>
</dbReference>
<name>A0A0N7L3M5_PLAHL</name>
<organism evidence="1 2">
    <name type="scientific">Plasmopara halstedii</name>
    <name type="common">Downy mildew of sunflower</name>
    <dbReference type="NCBI Taxonomy" id="4781"/>
    <lineage>
        <taxon>Eukaryota</taxon>
        <taxon>Sar</taxon>
        <taxon>Stramenopiles</taxon>
        <taxon>Oomycota</taxon>
        <taxon>Peronosporomycetes</taxon>
        <taxon>Peronosporales</taxon>
        <taxon>Peronosporaceae</taxon>
        <taxon>Plasmopara</taxon>
    </lineage>
</organism>
<dbReference type="Proteomes" id="UP000054928">
    <property type="component" value="Unassembled WGS sequence"/>
</dbReference>
<keyword evidence="2" id="KW-1185">Reference proteome</keyword>
<sequence>MHHVFDAKYCSGSKYTEMIQRGFQPEPSSYGVAKVCSVFVDRFFNISVPPSCQSDLSLGNFNLLRSEQKEIANEGSLDSDKSLQSSSS</sequence>
<dbReference type="EMBL" id="CCYD01000178">
    <property type="protein sequence ID" value="CEG36291.1"/>
    <property type="molecule type" value="Genomic_DNA"/>
</dbReference>
<dbReference type="GeneID" id="36397255"/>
<protein>
    <submittedName>
        <fullName evidence="1">Uncharacterized protein</fullName>
    </submittedName>
</protein>